<evidence type="ECO:0000313" key="1">
    <source>
        <dbReference type="EMBL" id="CAE7843113.1"/>
    </source>
</evidence>
<organism evidence="1 2">
    <name type="scientific">Symbiodinium necroappetens</name>
    <dbReference type="NCBI Taxonomy" id="1628268"/>
    <lineage>
        <taxon>Eukaryota</taxon>
        <taxon>Sar</taxon>
        <taxon>Alveolata</taxon>
        <taxon>Dinophyceae</taxon>
        <taxon>Suessiales</taxon>
        <taxon>Symbiodiniaceae</taxon>
        <taxon>Symbiodinium</taxon>
    </lineage>
</organism>
<dbReference type="Proteomes" id="UP000601435">
    <property type="component" value="Unassembled WGS sequence"/>
</dbReference>
<name>A0A812ZVX6_9DINO</name>
<dbReference type="OrthoDB" id="413800at2759"/>
<feature type="non-terminal residue" evidence="1">
    <location>
        <position position="1"/>
    </location>
</feature>
<keyword evidence="2" id="KW-1185">Reference proteome</keyword>
<feature type="non-terminal residue" evidence="1">
    <location>
        <position position="350"/>
    </location>
</feature>
<sequence>DNGTVAFERGGPAPHYVTQPTREFHADGKAFAMERDMTWTATTDVLKELHVVAYNTRTLHSVSRAVALHAIDRSHGTIKIQSIGTGYHAGTPDGEKLIDLAFGKTTYALKIRPAWLQQILAGTKTVELRKKPCPTYLETHAISLMETGSRLIRGTAVVKALNYDADKTYAWTLQVLWSGYDVSTACAWLACLKSIQAVFVMTRITLVHCLEGDWGASMRQMLTAEELLVLLQLKRSLPMRNLDWALRLQADVAALRTIMASLQSTQLRFPGFCCPVTVEFGKAWTPQSSDDPLQTLGTVEHLLHWMEDFGLGGYTPSEAVLVMNAWPKTTRDVGAALSDFLTEAHAEFFY</sequence>
<reference evidence="1" key="1">
    <citation type="submission" date="2021-02" db="EMBL/GenBank/DDBJ databases">
        <authorList>
            <person name="Dougan E. K."/>
            <person name="Rhodes N."/>
            <person name="Thang M."/>
            <person name="Chan C."/>
        </authorList>
    </citation>
    <scope>NUCLEOTIDE SEQUENCE</scope>
</reference>
<comment type="caution">
    <text evidence="1">The sequence shown here is derived from an EMBL/GenBank/DDBJ whole genome shotgun (WGS) entry which is preliminary data.</text>
</comment>
<dbReference type="EMBL" id="CAJNJA010050913">
    <property type="protein sequence ID" value="CAE7843113.1"/>
    <property type="molecule type" value="Genomic_DNA"/>
</dbReference>
<proteinExistence type="predicted"/>
<protein>
    <submittedName>
        <fullName evidence="1">Uncharacterized protein</fullName>
    </submittedName>
</protein>
<accession>A0A812ZVX6</accession>
<dbReference type="AlphaFoldDB" id="A0A812ZVX6"/>
<evidence type="ECO:0000313" key="2">
    <source>
        <dbReference type="Proteomes" id="UP000601435"/>
    </source>
</evidence>
<gene>
    <name evidence="1" type="ORF">SNEC2469_LOCUS25658</name>
</gene>